<dbReference type="Pfam" id="PF25437">
    <property type="entry name" value="BRWD1_N"/>
    <property type="match status" value="1"/>
</dbReference>
<dbReference type="Proteomes" id="UP000314982">
    <property type="component" value="Unassembled WGS sequence"/>
</dbReference>
<accession>A0A4W5L346</accession>
<proteinExistence type="predicted"/>
<evidence type="ECO:0000313" key="2">
    <source>
        <dbReference type="Ensembl" id="ENSHHUP00000018030.1"/>
    </source>
</evidence>
<reference evidence="3" key="1">
    <citation type="submission" date="2018-06" db="EMBL/GenBank/DDBJ databases">
        <title>Genome assembly of Danube salmon.</title>
        <authorList>
            <person name="Macqueen D.J."/>
            <person name="Gundappa M.K."/>
        </authorList>
    </citation>
    <scope>NUCLEOTIDE SEQUENCE [LARGE SCALE GENOMIC DNA]</scope>
</reference>
<dbReference type="STRING" id="62062.ENSHHUP00000018030"/>
<sequence length="78" mass="9294">MEADKLYFLIVRFLQAGPCQDAAEVGQILLYLLPTRRDWTGKEHHGRYEDLVRAALQHTKSFFFLQRPKYKLNFAKFF</sequence>
<reference evidence="2" key="3">
    <citation type="submission" date="2025-09" db="UniProtKB">
        <authorList>
            <consortium name="Ensembl"/>
        </authorList>
    </citation>
    <scope>IDENTIFICATION</scope>
</reference>
<protein>
    <recommendedName>
        <fullName evidence="1">BRWD/PHIP N-terminal domain-containing protein</fullName>
    </recommendedName>
</protein>
<feature type="domain" description="BRWD/PHIP N-terminal" evidence="1">
    <location>
        <begin position="4"/>
        <end position="54"/>
    </location>
</feature>
<keyword evidence="3" id="KW-1185">Reference proteome</keyword>
<dbReference type="GeneTree" id="ENSGT01000000215572"/>
<name>A0A4W5L346_9TELE</name>
<evidence type="ECO:0000259" key="1">
    <source>
        <dbReference type="Pfam" id="PF25437"/>
    </source>
</evidence>
<dbReference type="AlphaFoldDB" id="A0A4W5L346"/>
<evidence type="ECO:0000313" key="3">
    <source>
        <dbReference type="Proteomes" id="UP000314982"/>
    </source>
</evidence>
<dbReference type="InterPro" id="IPR057452">
    <property type="entry name" value="BRWD/PHIP_N"/>
</dbReference>
<reference evidence="2" key="2">
    <citation type="submission" date="2025-08" db="UniProtKB">
        <authorList>
            <consortium name="Ensembl"/>
        </authorList>
    </citation>
    <scope>IDENTIFICATION</scope>
</reference>
<dbReference type="Ensembl" id="ENSHHUT00000018682.1">
    <property type="protein sequence ID" value="ENSHHUP00000018030.1"/>
    <property type="gene ID" value="ENSHHUG00000011233.1"/>
</dbReference>
<organism evidence="2 3">
    <name type="scientific">Hucho hucho</name>
    <name type="common">huchen</name>
    <dbReference type="NCBI Taxonomy" id="62062"/>
    <lineage>
        <taxon>Eukaryota</taxon>
        <taxon>Metazoa</taxon>
        <taxon>Chordata</taxon>
        <taxon>Craniata</taxon>
        <taxon>Vertebrata</taxon>
        <taxon>Euteleostomi</taxon>
        <taxon>Actinopterygii</taxon>
        <taxon>Neopterygii</taxon>
        <taxon>Teleostei</taxon>
        <taxon>Protacanthopterygii</taxon>
        <taxon>Salmoniformes</taxon>
        <taxon>Salmonidae</taxon>
        <taxon>Salmoninae</taxon>
        <taxon>Hucho</taxon>
    </lineage>
</organism>